<proteinExistence type="inferred from homology"/>
<evidence type="ECO:0000256" key="2">
    <source>
        <dbReference type="ARBA" id="ARBA00022670"/>
    </source>
</evidence>
<evidence type="ECO:0000256" key="3">
    <source>
        <dbReference type="ARBA" id="ARBA00022729"/>
    </source>
</evidence>
<evidence type="ECO:0000256" key="1">
    <source>
        <dbReference type="ARBA" id="ARBA00011079"/>
    </source>
</evidence>
<evidence type="ECO:0000313" key="6">
    <source>
        <dbReference type="Ensembl" id="ENSLAFP00000023097.1"/>
    </source>
</evidence>
<keyword evidence="3" id="KW-0732">Signal</keyword>
<evidence type="ECO:0000256" key="4">
    <source>
        <dbReference type="ARBA" id="ARBA00022801"/>
    </source>
</evidence>
<evidence type="ECO:0000256" key="5">
    <source>
        <dbReference type="ARBA" id="ARBA00023180"/>
    </source>
</evidence>
<name>G3U5I9_LOXAF</name>
<dbReference type="eggNOG" id="KOG2182">
    <property type="taxonomic scope" value="Eukaryota"/>
</dbReference>
<dbReference type="PANTHER" id="PTHR11010">
    <property type="entry name" value="PROTEASE S28 PRO-X CARBOXYPEPTIDASE-RELATED"/>
    <property type="match status" value="1"/>
</dbReference>
<keyword evidence="4" id="KW-0378">Hydrolase</keyword>
<dbReference type="Proteomes" id="UP000007646">
    <property type="component" value="Unassembled WGS sequence"/>
</dbReference>
<dbReference type="InterPro" id="IPR029058">
    <property type="entry name" value="AB_hydrolase_fold"/>
</dbReference>
<dbReference type="GeneTree" id="ENSGT00940000164087"/>
<dbReference type="Ensembl" id="ENSLAFT00000032424.1">
    <property type="protein sequence ID" value="ENSLAFP00000023097.1"/>
    <property type="gene ID" value="ENSLAFG00000031933.1"/>
</dbReference>
<reference evidence="6 7" key="1">
    <citation type="submission" date="2009-06" db="EMBL/GenBank/DDBJ databases">
        <title>The Genome Sequence of Loxodonta africana (African elephant).</title>
        <authorList>
            <person name="Di Palma F."/>
            <person name="Heiman D."/>
            <person name="Young S."/>
            <person name="Johnson J."/>
            <person name="Lander E.S."/>
            <person name="Lindblad-Toh K."/>
        </authorList>
    </citation>
    <scope>NUCLEOTIDE SEQUENCE [LARGE SCALE GENOMIC DNA]</scope>
    <source>
        <strain evidence="6 7">Isolate ISIS603380</strain>
    </source>
</reference>
<accession>G3U5I9</accession>
<dbReference type="PANTHER" id="PTHR11010:SF117">
    <property type="entry name" value="SERINE PROTEASE 16"/>
    <property type="match status" value="1"/>
</dbReference>
<keyword evidence="7" id="KW-1185">Reference proteome</keyword>
<sequence length="438" mass="51097">WFTQKLNHFGKKKHGYWLQKYYVNYNFYKPGGPVFLMIEGNDPASIEWITRNFTWITYAQRLGALCILLEHRFYGDSQPTRDMSTENLRRYLNSRQAVADIAEFQTVIAQSMKLTENKWVVFVAVWSRIKHPNLFAAAVSSSAMIQAKLNFNEYFEVIYKTVGTRNRECLKAMKEAYGFIMTTLLLPDYHGRLIFDYKFCEPLTIKSEMDQLFVVEKLMLIFATIVQRNSENLIFIGIMGEMSIDELCETMTDTSLGSPYHRYARITNTILNNRGYPCYPASYKENVEENSNISLERNKLTRGRQWLYQRCNEFGWFYTTDLKNRSFTGLPTRYYVKRCSDVFGPKFNYDSMVQGVMSTNKYYGGLNVTGSKIIFSNGSNDPWCHLGITKDISADLRAVVIKGQTFCDDMLQPQDTDSAELKQAREKIFQILKKWLRE</sequence>
<dbReference type="GO" id="GO:0070008">
    <property type="term" value="F:serine-type exopeptidase activity"/>
    <property type="evidence" value="ECO:0007669"/>
    <property type="project" value="InterPro"/>
</dbReference>
<dbReference type="InterPro" id="IPR008758">
    <property type="entry name" value="Peptidase_S28"/>
</dbReference>
<dbReference type="Pfam" id="PF05577">
    <property type="entry name" value="Peptidase_S28"/>
    <property type="match status" value="1"/>
</dbReference>
<dbReference type="Gene3D" id="3.40.50.1820">
    <property type="entry name" value="alpha/beta hydrolase"/>
    <property type="match status" value="1"/>
</dbReference>
<protein>
    <recommendedName>
        <fullName evidence="8">Serine protease 16</fullName>
    </recommendedName>
</protein>
<dbReference type="GO" id="GO:0008239">
    <property type="term" value="F:dipeptidyl-peptidase activity"/>
    <property type="evidence" value="ECO:0007669"/>
    <property type="project" value="TreeGrafter"/>
</dbReference>
<organism evidence="6 7">
    <name type="scientific">Loxodonta africana</name>
    <name type="common">African elephant</name>
    <dbReference type="NCBI Taxonomy" id="9785"/>
    <lineage>
        <taxon>Eukaryota</taxon>
        <taxon>Metazoa</taxon>
        <taxon>Chordata</taxon>
        <taxon>Craniata</taxon>
        <taxon>Vertebrata</taxon>
        <taxon>Euteleostomi</taxon>
        <taxon>Mammalia</taxon>
        <taxon>Eutheria</taxon>
        <taxon>Afrotheria</taxon>
        <taxon>Proboscidea</taxon>
        <taxon>Elephantidae</taxon>
        <taxon>Loxodonta</taxon>
    </lineage>
</organism>
<comment type="similarity">
    <text evidence="1">Belongs to the peptidase S28 family.</text>
</comment>
<evidence type="ECO:0000313" key="7">
    <source>
        <dbReference type="Proteomes" id="UP000007646"/>
    </source>
</evidence>
<dbReference type="InterPro" id="IPR042269">
    <property type="entry name" value="Ser_carbopepase_S28_SKS"/>
</dbReference>
<dbReference type="Gene3D" id="1.20.120.980">
    <property type="entry name" value="Serine carboxypeptidase S28, SKS domain"/>
    <property type="match status" value="1"/>
</dbReference>
<reference evidence="6" key="2">
    <citation type="submission" date="2025-08" db="UniProtKB">
        <authorList>
            <consortium name="Ensembl"/>
        </authorList>
    </citation>
    <scope>IDENTIFICATION</scope>
    <source>
        <strain evidence="6">Isolate ISIS603380</strain>
    </source>
</reference>
<keyword evidence="5" id="KW-0325">Glycoprotein</keyword>
<dbReference type="OMA" id="YHVNDAY"/>
<dbReference type="SUPFAM" id="SSF53474">
    <property type="entry name" value="alpha/beta-Hydrolases"/>
    <property type="match status" value="1"/>
</dbReference>
<reference evidence="6" key="3">
    <citation type="submission" date="2025-09" db="UniProtKB">
        <authorList>
            <consortium name="Ensembl"/>
        </authorList>
    </citation>
    <scope>IDENTIFICATION</scope>
    <source>
        <strain evidence="6">Isolate ISIS603380</strain>
    </source>
</reference>
<keyword evidence="2" id="KW-0645">Protease</keyword>
<dbReference type="GO" id="GO:0006508">
    <property type="term" value="P:proteolysis"/>
    <property type="evidence" value="ECO:0007669"/>
    <property type="project" value="UniProtKB-KW"/>
</dbReference>
<evidence type="ECO:0008006" key="8">
    <source>
        <dbReference type="Google" id="ProtNLM"/>
    </source>
</evidence>
<dbReference type="HOGENOM" id="CLU_020959_3_1_1"/>
<dbReference type="AlphaFoldDB" id="G3U5I9"/>
<dbReference type="InParanoid" id="G3U5I9"/>